<dbReference type="PANTHER" id="PTHR34108">
    <property type="entry name" value="SEPTUM SITE-DETERMINING PROTEIN MINC"/>
    <property type="match status" value="1"/>
</dbReference>
<dbReference type="SUPFAM" id="SSF63848">
    <property type="entry name" value="Cell-division inhibitor MinC, C-terminal domain"/>
    <property type="match status" value="1"/>
</dbReference>
<dbReference type="Pfam" id="PF03775">
    <property type="entry name" value="MinC_C"/>
    <property type="match status" value="1"/>
</dbReference>
<dbReference type="RefSeq" id="WP_114641031.1">
    <property type="nucleotide sequence ID" value="NZ_JAACIO010000001.1"/>
</dbReference>
<dbReference type="EMBL" id="QUAJ01000001">
    <property type="protein sequence ID" value="REI43312.1"/>
    <property type="molecule type" value="Genomic_DNA"/>
</dbReference>
<keyword evidence="10" id="KW-1185">Reference proteome</keyword>
<reference evidence="9 10" key="1">
    <citation type="submission" date="2018-08" db="EMBL/GenBank/DDBJ databases">
        <title>Draft genome sequence of Psychrilyobacter sp. strain SD5 isolated from Black Sea water.</title>
        <authorList>
            <person name="Yadav S."/>
            <person name="Villanueva L."/>
            <person name="Damste J.S.S."/>
        </authorList>
    </citation>
    <scope>NUCLEOTIDE SEQUENCE [LARGE SCALE GENOMIC DNA]</scope>
    <source>
        <strain evidence="9 10">SD5</strain>
    </source>
</reference>
<organism evidence="9 10">
    <name type="scientific">Psychrilyobacter piezotolerans</name>
    <dbReference type="NCBI Taxonomy" id="2293438"/>
    <lineage>
        <taxon>Bacteria</taxon>
        <taxon>Fusobacteriati</taxon>
        <taxon>Fusobacteriota</taxon>
        <taxon>Fusobacteriia</taxon>
        <taxon>Fusobacteriales</taxon>
        <taxon>Fusobacteriaceae</taxon>
        <taxon>Psychrilyobacter</taxon>
    </lineage>
</organism>
<keyword evidence="3 6" id="KW-0717">Septation</keyword>
<dbReference type="Gene3D" id="2.160.20.70">
    <property type="match status" value="1"/>
</dbReference>
<evidence type="ECO:0000256" key="4">
    <source>
        <dbReference type="ARBA" id="ARBA00023306"/>
    </source>
</evidence>
<name>A0ABX9KL80_9FUSO</name>
<sequence length="223" mass="25128">MGNNVIFKGSNGKLVIILNPAIPFQELKDHLLKKLKQSRQLFMGYEAVIEFKGREIDEEEELELLNIIDETVDMNILFVTDRETLPLKEVEKMTSIVKEGITKFHLGTLRSGEILEYPGNIVILGDVNPGSIVKAEGNIIVMGTLNGVAHAGIKGNDEAFIVASNMNPFQLKIDEVLFKNYSSNILFRSKQIMRNKNNIAYLRNNILIIDKLTRKSLKNIVTT</sequence>
<dbReference type="Pfam" id="PF05209">
    <property type="entry name" value="MinC_N"/>
    <property type="match status" value="1"/>
</dbReference>
<dbReference type="InterPro" id="IPR007874">
    <property type="entry name" value="MinC_N"/>
</dbReference>
<comment type="caution">
    <text evidence="9">The sequence shown here is derived from an EMBL/GenBank/DDBJ whole genome shotgun (WGS) entry which is preliminary data.</text>
</comment>
<feature type="domain" description="Septum formation inhibitor MinC N-terminal" evidence="8">
    <location>
        <begin position="5"/>
        <end position="68"/>
    </location>
</feature>
<keyword evidence="2 6" id="KW-0132">Cell division</keyword>
<comment type="subunit">
    <text evidence="6">Interacts with MinD and FtsZ.</text>
</comment>
<evidence type="ECO:0000313" key="9">
    <source>
        <dbReference type="EMBL" id="REI43312.1"/>
    </source>
</evidence>
<protein>
    <recommendedName>
        <fullName evidence="6">Probable septum site-determining protein MinC</fullName>
    </recommendedName>
</protein>
<evidence type="ECO:0000259" key="7">
    <source>
        <dbReference type="Pfam" id="PF03775"/>
    </source>
</evidence>
<keyword evidence="4 6" id="KW-0131">Cell cycle</keyword>
<evidence type="ECO:0000256" key="1">
    <source>
        <dbReference type="ARBA" id="ARBA00006291"/>
    </source>
</evidence>
<feature type="domain" description="Septum formation inhibitor MinC C-terminal" evidence="7">
    <location>
        <begin position="107"/>
        <end position="184"/>
    </location>
</feature>
<comment type="similarity">
    <text evidence="1 6">Belongs to the MinC family.</text>
</comment>
<proteinExistence type="inferred from homology"/>
<dbReference type="InterPro" id="IPR016098">
    <property type="entry name" value="CAP/MinC_C"/>
</dbReference>
<evidence type="ECO:0000259" key="8">
    <source>
        <dbReference type="Pfam" id="PF05209"/>
    </source>
</evidence>
<evidence type="ECO:0000256" key="3">
    <source>
        <dbReference type="ARBA" id="ARBA00023210"/>
    </source>
</evidence>
<dbReference type="Gene3D" id="3.30.160.540">
    <property type="match status" value="1"/>
</dbReference>
<dbReference type="PANTHER" id="PTHR34108:SF1">
    <property type="entry name" value="SEPTUM SITE-DETERMINING PROTEIN MINC"/>
    <property type="match status" value="1"/>
</dbReference>
<evidence type="ECO:0000256" key="5">
    <source>
        <dbReference type="ARBA" id="ARBA00025606"/>
    </source>
</evidence>
<evidence type="ECO:0000313" key="10">
    <source>
        <dbReference type="Proteomes" id="UP000263486"/>
    </source>
</evidence>
<comment type="function">
    <text evidence="5 6">Cell division inhibitor that blocks the formation of polar Z ring septums. Rapidly oscillates between the poles of the cell to destabilize FtsZ filaments that have formed before they mature into polar Z rings. Prevents FtsZ polymerization.</text>
</comment>
<accession>A0ABX9KL80</accession>
<dbReference type="InterPro" id="IPR036145">
    <property type="entry name" value="MinC_C_sf"/>
</dbReference>
<dbReference type="InterPro" id="IPR013033">
    <property type="entry name" value="MinC"/>
</dbReference>
<dbReference type="InterPro" id="IPR005526">
    <property type="entry name" value="Septum_form_inhib_MinC_C"/>
</dbReference>
<dbReference type="HAMAP" id="MF_00267">
    <property type="entry name" value="MinC"/>
    <property type="match status" value="1"/>
</dbReference>
<evidence type="ECO:0000256" key="2">
    <source>
        <dbReference type="ARBA" id="ARBA00022618"/>
    </source>
</evidence>
<evidence type="ECO:0000256" key="6">
    <source>
        <dbReference type="HAMAP-Rule" id="MF_00267"/>
    </source>
</evidence>
<gene>
    <name evidence="6" type="primary">minC</name>
    <name evidence="9" type="ORF">DYH56_01255</name>
</gene>
<dbReference type="Proteomes" id="UP000263486">
    <property type="component" value="Unassembled WGS sequence"/>
</dbReference>